<dbReference type="PANTHER" id="PTHR11049">
    <property type="entry name" value="ACYL COENZYME A THIOESTER HYDROLASE"/>
    <property type="match status" value="1"/>
</dbReference>
<proteinExistence type="predicted"/>
<evidence type="ECO:0000259" key="2">
    <source>
        <dbReference type="PROSITE" id="PS51770"/>
    </source>
</evidence>
<feature type="domain" description="HotDog ACOT-type" evidence="2">
    <location>
        <begin position="11"/>
        <end position="121"/>
    </location>
</feature>
<accession>A8MCQ4</accession>
<dbReference type="Gene3D" id="3.10.129.10">
    <property type="entry name" value="Hotdog Thioesterase"/>
    <property type="match status" value="2"/>
</dbReference>
<dbReference type="HOGENOM" id="CLU_073524_0_0_2"/>
<keyword evidence="1" id="KW-0378">Hydrolase</keyword>
<feature type="domain" description="HotDog ACOT-type" evidence="2">
    <location>
        <begin position="172"/>
        <end position="283"/>
    </location>
</feature>
<dbReference type="KEGG" id="cma:Cmaq_0724"/>
<dbReference type="Pfam" id="PF03061">
    <property type="entry name" value="4HBT"/>
    <property type="match status" value="2"/>
</dbReference>
<sequence length="327" mass="37335">MKYYISMVSIRDTEVTLLEMVQPFDANSIGRLFGGRILEWIANVGTVATVKFSRGPTVLAYMDRHFFLAPAFIGDSITLKARVEYVGRSSMETYIEAVRRHGGDQVIMTMTTAAYVAVDDYGQPRLIRNELKPNPDELMIYNNARSRYEARKSKIVNRREERYNVNDPTENLRWRVESNRWVTPQDAFMSNMVSAGRLLAWIDNIAASLASEYAKSVVVTGSIDDTVFYSPIRTGEIVKIAVGISYVGKTSLETLIHVTTEDAYGNVKRVCTAYYTYIAIDDKGKPQPVPQYQPANDYERKLFEEGARRKMLRDEEIKRLKESMIIK</sequence>
<dbReference type="InterPro" id="IPR006683">
    <property type="entry name" value="Thioestr_dom"/>
</dbReference>
<dbReference type="GO" id="GO:0052816">
    <property type="term" value="F:long-chain fatty acyl-CoA hydrolase activity"/>
    <property type="evidence" value="ECO:0007669"/>
    <property type="project" value="TreeGrafter"/>
</dbReference>
<gene>
    <name evidence="3" type="ordered locus">Cmaq_0724</name>
</gene>
<dbReference type="PROSITE" id="PS51770">
    <property type="entry name" value="HOTDOG_ACOT"/>
    <property type="match status" value="2"/>
</dbReference>
<evidence type="ECO:0000256" key="1">
    <source>
        <dbReference type="ARBA" id="ARBA00022801"/>
    </source>
</evidence>
<organism evidence="3 4">
    <name type="scientific">Caldivirga maquilingensis (strain ATCC 700844 / DSM 13496 / JCM 10307 / IC-167)</name>
    <dbReference type="NCBI Taxonomy" id="397948"/>
    <lineage>
        <taxon>Archaea</taxon>
        <taxon>Thermoproteota</taxon>
        <taxon>Thermoprotei</taxon>
        <taxon>Thermoproteales</taxon>
        <taxon>Thermoproteaceae</taxon>
        <taxon>Caldivirga</taxon>
    </lineage>
</organism>
<protein>
    <submittedName>
        <fullName evidence="3">Thioesterase superfamily protein</fullName>
    </submittedName>
</protein>
<evidence type="ECO:0000313" key="3">
    <source>
        <dbReference type="EMBL" id="ABW01560.1"/>
    </source>
</evidence>
<dbReference type="Proteomes" id="UP000001137">
    <property type="component" value="Chromosome"/>
</dbReference>
<dbReference type="InterPro" id="IPR029069">
    <property type="entry name" value="HotDog_dom_sf"/>
</dbReference>
<dbReference type="GO" id="GO:0006637">
    <property type="term" value="P:acyl-CoA metabolic process"/>
    <property type="evidence" value="ECO:0007669"/>
    <property type="project" value="TreeGrafter"/>
</dbReference>
<dbReference type="InterPro" id="IPR033120">
    <property type="entry name" value="HOTDOG_ACOT"/>
</dbReference>
<evidence type="ECO:0000313" key="4">
    <source>
        <dbReference type="Proteomes" id="UP000001137"/>
    </source>
</evidence>
<name>A8MCQ4_CALMQ</name>
<dbReference type="EMBL" id="CP000852">
    <property type="protein sequence ID" value="ABW01560.1"/>
    <property type="molecule type" value="Genomic_DNA"/>
</dbReference>
<dbReference type="AlphaFoldDB" id="A8MCQ4"/>
<dbReference type="CDD" id="cd03442">
    <property type="entry name" value="BFIT_BACH"/>
    <property type="match status" value="2"/>
</dbReference>
<dbReference type="GO" id="GO:0005829">
    <property type="term" value="C:cytosol"/>
    <property type="evidence" value="ECO:0007669"/>
    <property type="project" value="TreeGrafter"/>
</dbReference>
<dbReference type="STRING" id="397948.Cmaq_0724"/>
<dbReference type="eggNOG" id="arCOG00773">
    <property type="taxonomic scope" value="Archaea"/>
</dbReference>
<dbReference type="InterPro" id="IPR040170">
    <property type="entry name" value="Cytosol_ACT"/>
</dbReference>
<reference evidence="3 4" key="1">
    <citation type="submission" date="2007-10" db="EMBL/GenBank/DDBJ databases">
        <title>Complete sequence of Caldivirga maquilingensis IC-167.</title>
        <authorList>
            <consortium name="US DOE Joint Genome Institute"/>
            <person name="Copeland A."/>
            <person name="Lucas S."/>
            <person name="Lapidus A."/>
            <person name="Barry K."/>
            <person name="Glavina del Rio T."/>
            <person name="Dalin E."/>
            <person name="Tice H."/>
            <person name="Pitluck S."/>
            <person name="Saunders E."/>
            <person name="Brettin T."/>
            <person name="Bruce D."/>
            <person name="Detter J.C."/>
            <person name="Han C."/>
            <person name="Schmutz J."/>
            <person name="Larimer F."/>
            <person name="Land M."/>
            <person name="Hauser L."/>
            <person name="Kyrpides N."/>
            <person name="Ivanova N."/>
            <person name="Biddle J.F."/>
            <person name="Zhang Z."/>
            <person name="Fitz-Gibbon S.T."/>
            <person name="Lowe T.M."/>
            <person name="Saltikov C."/>
            <person name="House C.H."/>
            <person name="Richardson P."/>
        </authorList>
    </citation>
    <scope>NUCLEOTIDE SEQUENCE [LARGE SCALE GENOMIC DNA]</scope>
    <source>
        <strain evidence="4">ATCC 700844 / DSM 13496 / JCM 10307 / IC-167</strain>
    </source>
</reference>
<dbReference type="PANTHER" id="PTHR11049:SF16">
    <property type="entry name" value="PROTEIN VDLD"/>
    <property type="match status" value="1"/>
</dbReference>
<dbReference type="GO" id="GO:0009062">
    <property type="term" value="P:fatty acid catabolic process"/>
    <property type="evidence" value="ECO:0007669"/>
    <property type="project" value="TreeGrafter"/>
</dbReference>
<keyword evidence="4" id="KW-1185">Reference proteome</keyword>
<dbReference type="SUPFAM" id="SSF54637">
    <property type="entry name" value="Thioesterase/thiol ester dehydrase-isomerase"/>
    <property type="match status" value="2"/>
</dbReference>